<dbReference type="EMBL" id="BARV01018303">
    <property type="protein sequence ID" value="GAI32061.1"/>
    <property type="molecule type" value="Genomic_DNA"/>
</dbReference>
<organism evidence="1">
    <name type="scientific">marine sediment metagenome</name>
    <dbReference type="NCBI Taxonomy" id="412755"/>
    <lineage>
        <taxon>unclassified sequences</taxon>
        <taxon>metagenomes</taxon>
        <taxon>ecological metagenomes</taxon>
    </lineage>
</organism>
<accession>X1NPC9</accession>
<feature type="non-terminal residue" evidence="1">
    <location>
        <position position="1"/>
    </location>
</feature>
<name>X1NPC9_9ZZZZ</name>
<reference evidence="1" key="1">
    <citation type="journal article" date="2014" name="Front. Microbiol.">
        <title>High frequency of phylogenetically diverse reductive dehalogenase-homologous genes in deep subseafloor sedimentary metagenomes.</title>
        <authorList>
            <person name="Kawai M."/>
            <person name="Futagami T."/>
            <person name="Toyoda A."/>
            <person name="Takaki Y."/>
            <person name="Nishi S."/>
            <person name="Hori S."/>
            <person name="Arai W."/>
            <person name="Tsubouchi T."/>
            <person name="Morono Y."/>
            <person name="Uchiyama I."/>
            <person name="Ito T."/>
            <person name="Fujiyama A."/>
            <person name="Inagaki F."/>
            <person name="Takami H."/>
        </authorList>
    </citation>
    <scope>NUCLEOTIDE SEQUENCE</scope>
    <source>
        <strain evidence="1">Expedition CK06-06</strain>
    </source>
</reference>
<protein>
    <submittedName>
        <fullName evidence="1">Uncharacterized protein</fullName>
    </submittedName>
</protein>
<comment type="caution">
    <text evidence="1">The sequence shown here is derived from an EMBL/GenBank/DDBJ whole genome shotgun (WGS) entry which is preliminary data.</text>
</comment>
<proteinExistence type="predicted"/>
<gene>
    <name evidence="1" type="ORF">S06H3_30986</name>
</gene>
<dbReference type="AlphaFoldDB" id="X1NPC9"/>
<sequence>FMIVRFSAYVSDVEGWVLCGGGLQTPSDPRGSSGK</sequence>
<evidence type="ECO:0000313" key="1">
    <source>
        <dbReference type="EMBL" id="GAI32061.1"/>
    </source>
</evidence>